<reference evidence="2" key="1">
    <citation type="submission" date="2015-07" db="EMBL/GenBank/DDBJ databases">
        <title>Adaptation to a free-living lifestyle via gene acquisitions in the diplomonad Trepomonas sp. PC1.</title>
        <authorList>
            <person name="Xu F."/>
            <person name="Jerlstrom-Hultqvist J."/>
            <person name="Kolisko M."/>
            <person name="Simpson A.G.B."/>
            <person name="Roger A.J."/>
            <person name="Svard S.G."/>
            <person name="Andersson J.O."/>
        </authorList>
    </citation>
    <scope>NUCLEOTIDE SEQUENCE</scope>
    <source>
        <strain evidence="2">PC1</strain>
    </source>
</reference>
<evidence type="ECO:0000313" key="2">
    <source>
        <dbReference type="EMBL" id="JAP95306.1"/>
    </source>
</evidence>
<accession>A0A146KIQ7</accession>
<dbReference type="Gene3D" id="3.80.10.10">
    <property type="entry name" value="Ribonuclease Inhibitor"/>
    <property type="match status" value="2"/>
</dbReference>
<dbReference type="SMART" id="SM00368">
    <property type="entry name" value="LRR_RI"/>
    <property type="match status" value="3"/>
</dbReference>
<feature type="region of interest" description="Disordered" evidence="1">
    <location>
        <begin position="1"/>
        <end position="38"/>
    </location>
</feature>
<evidence type="ECO:0000256" key="1">
    <source>
        <dbReference type="SAM" id="MobiDB-lite"/>
    </source>
</evidence>
<dbReference type="PANTHER" id="PTHR24114:SF2">
    <property type="entry name" value="F-BOX DOMAIN-CONTAINING PROTEIN-RELATED"/>
    <property type="match status" value="1"/>
</dbReference>
<dbReference type="PANTHER" id="PTHR24114">
    <property type="entry name" value="LEUCINE RICH REPEAT FAMILY PROTEIN"/>
    <property type="match status" value="1"/>
</dbReference>
<dbReference type="InterPro" id="IPR052394">
    <property type="entry name" value="LRR-containing"/>
</dbReference>
<dbReference type="EMBL" id="GDID01001300">
    <property type="protein sequence ID" value="JAP95306.1"/>
    <property type="molecule type" value="Transcribed_RNA"/>
</dbReference>
<protein>
    <submittedName>
        <fullName evidence="2">Uncharacterized protein</fullName>
    </submittedName>
</protein>
<proteinExistence type="predicted"/>
<name>A0A146KIQ7_9EUKA</name>
<dbReference type="Pfam" id="PF13516">
    <property type="entry name" value="LRR_6"/>
    <property type="match status" value="3"/>
</dbReference>
<dbReference type="SUPFAM" id="SSF52047">
    <property type="entry name" value="RNI-like"/>
    <property type="match status" value="1"/>
</dbReference>
<dbReference type="InterPro" id="IPR032675">
    <property type="entry name" value="LRR_dom_sf"/>
</dbReference>
<feature type="non-terminal residue" evidence="2">
    <location>
        <position position="1"/>
    </location>
</feature>
<organism evidence="2">
    <name type="scientific">Trepomonas sp. PC1</name>
    <dbReference type="NCBI Taxonomy" id="1076344"/>
    <lineage>
        <taxon>Eukaryota</taxon>
        <taxon>Metamonada</taxon>
        <taxon>Diplomonadida</taxon>
        <taxon>Hexamitidae</taxon>
        <taxon>Hexamitinae</taxon>
        <taxon>Trepomonas</taxon>
    </lineage>
</organism>
<dbReference type="InterPro" id="IPR001611">
    <property type="entry name" value="Leu-rich_rpt"/>
</dbReference>
<sequence length="579" mass="66192">EILSQRSHSRPTSRNRSAQRSARSRSRKDTRPISGVSTFSHNFHTTIDEQQKLADEELAPETQFLSLEQLDQTDHALGVVQYIQNCAHLDINPKKKVVSQIRLNQPQADFSNQNLGRKGMLSLENYFRQQNLKMLNLANCQLGNDGLLQFLISVSSLSPNELVNREDQNISFKLQNLTHLNLSKNKISQERQILLKQNTVYPGLPQESYEYAVRLKQELQQQKLQKPQKDQKQDSKQIPLQEQSTVLLGLNQTKTRSLMPPKQTKQQKVVAVKETKIDEQLPIQLQIANLNLENLDLTEALLQKAFQLFKMLNQIDLSHNAIFKTDFKFGNQLNVLLLGNNLIDDQNVKILLENVLQSNISVLDLQKNKLSVKSAPTIASFLQKNQYVTELNLSQNQFSDLGGAIILTMLAGGQIQIIAKKKVSKQNEAKPVEQKKNMTIRDVYVQKVMQEQEAKVESVEKYITGQWQEMLNEQGQKEQVPSTGVDCINVDLSGCQLGLLSCNQLVKLISQQQIGELHLQHNRFDQEMYIQIMKSISQKEKQTWEKIVLDYVTIDPELMPDFDPIIQKVSTMQGLEFVE</sequence>
<dbReference type="AlphaFoldDB" id="A0A146KIQ7"/>
<gene>
    <name evidence="2" type="ORF">TPC1_11751</name>
</gene>